<organism evidence="1 2">
    <name type="scientific">Paenibacillus lautus</name>
    <name type="common">Bacillus lautus</name>
    <dbReference type="NCBI Taxonomy" id="1401"/>
    <lineage>
        <taxon>Bacteria</taxon>
        <taxon>Bacillati</taxon>
        <taxon>Bacillota</taxon>
        <taxon>Bacilli</taxon>
        <taxon>Bacillales</taxon>
        <taxon>Paenibacillaceae</taxon>
        <taxon>Paenibacillus</taxon>
    </lineage>
</organism>
<reference evidence="1 2" key="1">
    <citation type="submission" date="2016-11" db="EMBL/GenBank/DDBJ databases">
        <title>Paenibacillus species isolates.</title>
        <authorList>
            <person name="Beno S.M."/>
        </authorList>
    </citation>
    <scope>NUCLEOTIDE SEQUENCE [LARGE SCALE GENOMIC DNA]</scope>
    <source>
        <strain evidence="1 2">FSL F4-0100</strain>
    </source>
</reference>
<evidence type="ECO:0000313" key="1">
    <source>
        <dbReference type="EMBL" id="OME94528.1"/>
    </source>
</evidence>
<dbReference type="Proteomes" id="UP000187074">
    <property type="component" value="Unassembled WGS sequence"/>
</dbReference>
<dbReference type="RefSeq" id="WP_076321352.1">
    <property type="nucleotide sequence ID" value="NZ_MRTF01000002.1"/>
</dbReference>
<accession>A0A1R1B4Q5</accession>
<proteinExistence type="predicted"/>
<dbReference type="OrthoDB" id="2617118at2"/>
<comment type="caution">
    <text evidence="1">The sequence shown here is derived from an EMBL/GenBank/DDBJ whole genome shotgun (WGS) entry which is preliminary data.</text>
</comment>
<gene>
    <name evidence="1" type="ORF">BK123_05060</name>
</gene>
<evidence type="ECO:0000313" key="2">
    <source>
        <dbReference type="Proteomes" id="UP000187074"/>
    </source>
</evidence>
<dbReference type="AlphaFoldDB" id="A0A1R1B4Q5"/>
<protein>
    <submittedName>
        <fullName evidence="1">Uncharacterized protein</fullName>
    </submittedName>
</protein>
<sequence length="76" mass="9011">MWWRCIILIWAIGVINFTIMDGVDAYSDESPTMNNVDIQHKSLEEVIIFELRPKIMDVLRKEYASNFLIERQHILS</sequence>
<name>A0A1R1B4Q5_PAELA</name>
<dbReference type="EMBL" id="MRTF01000002">
    <property type="protein sequence ID" value="OME94528.1"/>
    <property type="molecule type" value="Genomic_DNA"/>
</dbReference>